<organism evidence="2 3">
    <name type="scientific">Parasponia andersonii</name>
    <name type="common">Sponia andersonii</name>
    <dbReference type="NCBI Taxonomy" id="3476"/>
    <lineage>
        <taxon>Eukaryota</taxon>
        <taxon>Viridiplantae</taxon>
        <taxon>Streptophyta</taxon>
        <taxon>Embryophyta</taxon>
        <taxon>Tracheophyta</taxon>
        <taxon>Spermatophyta</taxon>
        <taxon>Magnoliopsida</taxon>
        <taxon>eudicotyledons</taxon>
        <taxon>Gunneridae</taxon>
        <taxon>Pentapetalae</taxon>
        <taxon>rosids</taxon>
        <taxon>fabids</taxon>
        <taxon>Rosales</taxon>
        <taxon>Cannabaceae</taxon>
        <taxon>Parasponia</taxon>
    </lineage>
</organism>
<keyword evidence="3" id="KW-1185">Reference proteome</keyword>
<protein>
    <submittedName>
        <fullName evidence="2">Uncharacterized protein</fullName>
    </submittedName>
</protein>
<dbReference type="OrthoDB" id="1192403at2759"/>
<reference evidence="3" key="1">
    <citation type="submission" date="2016-06" db="EMBL/GenBank/DDBJ databases">
        <title>Parallel loss of symbiosis genes in relatives of nitrogen-fixing non-legume Parasponia.</title>
        <authorList>
            <person name="Van Velzen R."/>
            <person name="Holmer R."/>
            <person name="Bu F."/>
            <person name="Rutten L."/>
            <person name="Van Zeijl A."/>
            <person name="Liu W."/>
            <person name="Santuari L."/>
            <person name="Cao Q."/>
            <person name="Sharma T."/>
            <person name="Shen D."/>
            <person name="Roswanjaya Y."/>
            <person name="Wardhani T."/>
            <person name="Kalhor M.S."/>
            <person name="Jansen J."/>
            <person name="Van den Hoogen J."/>
            <person name="Gungor B."/>
            <person name="Hartog M."/>
            <person name="Hontelez J."/>
            <person name="Verver J."/>
            <person name="Yang W.-C."/>
            <person name="Schijlen E."/>
            <person name="Repin R."/>
            <person name="Schilthuizen M."/>
            <person name="Schranz E."/>
            <person name="Heidstra R."/>
            <person name="Miyata K."/>
            <person name="Fedorova E."/>
            <person name="Kohlen W."/>
            <person name="Bisseling T."/>
            <person name="Smit S."/>
            <person name="Geurts R."/>
        </authorList>
    </citation>
    <scope>NUCLEOTIDE SEQUENCE [LARGE SCALE GENOMIC DNA]</scope>
    <source>
        <strain evidence="3">cv. WU1-14</strain>
    </source>
</reference>
<feature type="region of interest" description="Disordered" evidence="1">
    <location>
        <begin position="27"/>
        <end position="109"/>
    </location>
</feature>
<feature type="compositionally biased region" description="Polar residues" evidence="1">
    <location>
        <begin position="49"/>
        <end position="67"/>
    </location>
</feature>
<dbReference type="PANTHER" id="PTHR33785">
    <property type="entry name" value="OS06G0550800 PROTEIN"/>
    <property type="match status" value="1"/>
</dbReference>
<name>A0A2P5AX61_PARAD</name>
<accession>A0A2P5AX61</accession>
<feature type="compositionally biased region" description="Basic residues" evidence="1">
    <location>
        <begin position="100"/>
        <end position="109"/>
    </location>
</feature>
<evidence type="ECO:0000313" key="3">
    <source>
        <dbReference type="Proteomes" id="UP000237105"/>
    </source>
</evidence>
<dbReference type="AlphaFoldDB" id="A0A2P5AX61"/>
<comment type="caution">
    <text evidence="2">The sequence shown here is derived from an EMBL/GenBank/DDBJ whole genome shotgun (WGS) entry which is preliminary data.</text>
</comment>
<dbReference type="EMBL" id="JXTB01000422">
    <property type="protein sequence ID" value="PON41144.1"/>
    <property type="molecule type" value="Genomic_DNA"/>
</dbReference>
<proteinExistence type="predicted"/>
<evidence type="ECO:0000313" key="2">
    <source>
        <dbReference type="EMBL" id="PON41144.1"/>
    </source>
</evidence>
<evidence type="ECO:0000256" key="1">
    <source>
        <dbReference type="SAM" id="MobiDB-lite"/>
    </source>
</evidence>
<sequence>MDCSVVVESLDSLWFFSTVFSYSSSSSQAVRPISGEDTTPKHVEETVTEEISQPFSGNLQKPPNQSPLCAEKPVQVEPGESDSAESPSPRSTDKEDKRTGRSRSKGKSLKCRRKTLGEMDFGFYGKEILEEKHGGLYDGYKDMPPINDNTAMKEHIKSWAYTVACSVNKPRLKSPKYFIFV</sequence>
<dbReference type="PANTHER" id="PTHR33785:SF8">
    <property type="entry name" value="BZIP DOMAIN-CONTAINING PROTEIN"/>
    <property type="match status" value="1"/>
</dbReference>
<gene>
    <name evidence="2" type="ORF">PanWU01x14_292160</name>
</gene>
<dbReference type="Proteomes" id="UP000237105">
    <property type="component" value="Unassembled WGS sequence"/>
</dbReference>